<sequence>MPIARGISHGPPSQVLTHLDAAQPRVIRRGPDVRADGCLQMTRKTPSAYLQARVLLEAGPQTWKLYGPEVEVLPLATAAIGTSSAKLGLEIMALRFRSKDCPITSP</sequence>
<accession>A0A4Y2ATW8</accession>
<dbReference type="EMBL" id="BGPR01000033">
    <property type="protein sequence ID" value="GBL83482.1"/>
    <property type="molecule type" value="Genomic_DNA"/>
</dbReference>
<keyword evidence="2" id="KW-1185">Reference proteome</keyword>
<comment type="caution">
    <text evidence="1">The sequence shown here is derived from an EMBL/GenBank/DDBJ whole genome shotgun (WGS) entry which is preliminary data.</text>
</comment>
<gene>
    <name evidence="1" type="ORF">AVEN_196339_1</name>
</gene>
<dbReference type="Proteomes" id="UP000499080">
    <property type="component" value="Unassembled WGS sequence"/>
</dbReference>
<proteinExistence type="predicted"/>
<organism evidence="1 2">
    <name type="scientific">Araneus ventricosus</name>
    <name type="common">Orbweaver spider</name>
    <name type="synonym">Epeira ventricosa</name>
    <dbReference type="NCBI Taxonomy" id="182803"/>
    <lineage>
        <taxon>Eukaryota</taxon>
        <taxon>Metazoa</taxon>
        <taxon>Ecdysozoa</taxon>
        <taxon>Arthropoda</taxon>
        <taxon>Chelicerata</taxon>
        <taxon>Arachnida</taxon>
        <taxon>Araneae</taxon>
        <taxon>Araneomorphae</taxon>
        <taxon>Entelegynae</taxon>
        <taxon>Araneoidea</taxon>
        <taxon>Araneidae</taxon>
        <taxon>Araneus</taxon>
    </lineage>
</organism>
<evidence type="ECO:0000313" key="1">
    <source>
        <dbReference type="EMBL" id="GBL83482.1"/>
    </source>
</evidence>
<evidence type="ECO:0000313" key="2">
    <source>
        <dbReference type="Proteomes" id="UP000499080"/>
    </source>
</evidence>
<dbReference type="AlphaFoldDB" id="A0A4Y2ATW8"/>
<protein>
    <submittedName>
        <fullName evidence="1">Uncharacterized protein</fullName>
    </submittedName>
</protein>
<reference evidence="1 2" key="1">
    <citation type="journal article" date="2019" name="Sci. Rep.">
        <title>Orb-weaving spider Araneus ventricosus genome elucidates the spidroin gene catalogue.</title>
        <authorList>
            <person name="Kono N."/>
            <person name="Nakamura H."/>
            <person name="Ohtoshi R."/>
            <person name="Moran D.A.P."/>
            <person name="Shinohara A."/>
            <person name="Yoshida Y."/>
            <person name="Fujiwara M."/>
            <person name="Mori M."/>
            <person name="Tomita M."/>
            <person name="Arakawa K."/>
        </authorList>
    </citation>
    <scope>NUCLEOTIDE SEQUENCE [LARGE SCALE GENOMIC DNA]</scope>
</reference>
<name>A0A4Y2ATW8_ARAVE</name>